<sequence>MRVAAVDTHPENNLLVSISSDGKVVLSTSLASGKIVGQLQADDDLETVAFPEDPQLGYFALGSLKGEVGIWDIGRQMLRHQCTKADDESIIGVTKMIWVKGHLVTGCLDGSIRVYEGRSGDKCLTLTGHRSEVLDLCYNATENIILTTSDDGTARIFKYELNKDRV</sequence>
<dbReference type="EMBL" id="CM046103">
    <property type="protein sequence ID" value="KAI8428035.1"/>
    <property type="molecule type" value="Genomic_DNA"/>
</dbReference>
<evidence type="ECO:0000313" key="2">
    <source>
        <dbReference type="Proteomes" id="UP001064048"/>
    </source>
</evidence>
<keyword evidence="2" id="KW-1185">Reference proteome</keyword>
<accession>A0ACC0JVN5</accession>
<name>A0ACC0JVN5_CHOFU</name>
<organism evidence="1 2">
    <name type="scientific">Choristoneura fumiferana</name>
    <name type="common">Spruce budworm moth</name>
    <name type="synonym">Archips fumiferana</name>
    <dbReference type="NCBI Taxonomy" id="7141"/>
    <lineage>
        <taxon>Eukaryota</taxon>
        <taxon>Metazoa</taxon>
        <taxon>Ecdysozoa</taxon>
        <taxon>Arthropoda</taxon>
        <taxon>Hexapoda</taxon>
        <taxon>Insecta</taxon>
        <taxon>Pterygota</taxon>
        <taxon>Neoptera</taxon>
        <taxon>Endopterygota</taxon>
        <taxon>Lepidoptera</taxon>
        <taxon>Glossata</taxon>
        <taxon>Ditrysia</taxon>
        <taxon>Tortricoidea</taxon>
        <taxon>Tortricidae</taxon>
        <taxon>Tortricinae</taxon>
        <taxon>Choristoneura</taxon>
    </lineage>
</organism>
<proteinExistence type="predicted"/>
<evidence type="ECO:0000313" key="1">
    <source>
        <dbReference type="EMBL" id="KAI8428035.1"/>
    </source>
</evidence>
<dbReference type="Proteomes" id="UP001064048">
    <property type="component" value="Chromosome 3"/>
</dbReference>
<gene>
    <name evidence="1" type="ORF">MSG28_002329</name>
</gene>
<comment type="caution">
    <text evidence="1">The sequence shown here is derived from an EMBL/GenBank/DDBJ whole genome shotgun (WGS) entry which is preliminary data.</text>
</comment>
<reference evidence="1 2" key="1">
    <citation type="journal article" date="2022" name="Genome Biol. Evol.">
        <title>The Spruce Budworm Genome: Reconstructing the Evolutionary History of Antifreeze Proteins.</title>
        <authorList>
            <person name="Beliveau C."/>
            <person name="Gagne P."/>
            <person name="Picq S."/>
            <person name="Vernygora O."/>
            <person name="Keeling C.I."/>
            <person name="Pinkney K."/>
            <person name="Doucet D."/>
            <person name="Wen F."/>
            <person name="Johnston J.S."/>
            <person name="Maaroufi H."/>
            <person name="Boyle B."/>
            <person name="Laroche J."/>
            <person name="Dewar K."/>
            <person name="Juretic N."/>
            <person name="Blackburn G."/>
            <person name="Nisole A."/>
            <person name="Brunet B."/>
            <person name="Brandao M."/>
            <person name="Lumley L."/>
            <person name="Duan J."/>
            <person name="Quan G."/>
            <person name="Lucarotti C.J."/>
            <person name="Roe A.D."/>
            <person name="Sperling F.A.H."/>
            <person name="Levesque R.C."/>
            <person name="Cusson M."/>
        </authorList>
    </citation>
    <scope>NUCLEOTIDE SEQUENCE [LARGE SCALE GENOMIC DNA]</scope>
    <source>
        <strain evidence="1">Glfc:IPQL:Cfum</strain>
    </source>
</reference>
<protein>
    <submittedName>
        <fullName evidence="1">Uncharacterized protein</fullName>
    </submittedName>
</protein>